<sequence>MSQPRQVYVCQNRTCARDGSAQVLKEFCQHELIHTAVRPSGCMGCCGSGPMVAVMPEGTWYSQVRPSDVAAIAEQHLLAGQPVQRLLHARTFAKQA</sequence>
<comment type="caution">
    <text evidence="1">The sequence shown here is derived from an EMBL/GenBank/DDBJ whole genome shotgun (WGS) entry which is preliminary data.</text>
</comment>
<dbReference type="AlphaFoldDB" id="A0A8J7ASI2"/>
<accession>A0A8J7ASI2</accession>
<dbReference type="Pfam" id="PF01257">
    <property type="entry name" value="2Fe-2S_thioredx"/>
    <property type="match status" value="1"/>
</dbReference>
<gene>
    <name evidence="1" type="ORF">IQ241_21960</name>
</gene>
<organism evidence="1 2">
    <name type="scientific">Vasconcelosia minhoensis LEGE 07310</name>
    <dbReference type="NCBI Taxonomy" id="915328"/>
    <lineage>
        <taxon>Bacteria</taxon>
        <taxon>Bacillati</taxon>
        <taxon>Cyanobacteriota</taxon>
        <taxon>Cyanophyceae</taxon>
        <taxon>Nodosilineales</taxon>
        <taxon>Cymatolegaceae</taxon>
        <taxon>Vasconcelosia</taxon>
        <taxon>Vasconcelosia minhoensis</taxon>
    </lineage>
</organism>
<protein>
    <submittedName>
        <fullName evidence="1">(2Fe-2S) ferredoxin domain-containing protein</fullName>
    </submittedName>
</protein>
<dbReference type="PANTHER" id="PTHR47682">
    <property type="entry name" value="TETRATRICOPEPTIDE REPEAT (TPR)-CONTAINING PROTEIN"/>
    <property type="match status" value="1"/>
</dbReference>
<dbReference type="PANTHER" id="PTHR47682:SF1">
    <property type="entry name" value="TETRATRICOPEPTIDE REPEAT (TPR)-CONTAINING PROTEIN"/>
    <property type="match status" value="1"/>
</dbReference>
<proteinExistence type="predicted"/>
<dbReference type="InterPro" id="IPR036249">
    <property type="entry name" value="Thioredoxin-like_sf"/>
</dbReference>
<evidence type="ECO:0000313" key="1">
    <source>
        <dbReference type="EMBL" id="MBE9079921.1"/>
    </source>
</evidence>
<dbReference type="Gene3D" id="3.40.30.10">
    <property type="entry name" value="Glutaredoxin"/>
    <property type="match status" value="1"/>
</dbReference>
<dbReference type="SUPFAM" id="SSF52833">
    <property type="entry name" value="Thioredoxin-like"/>
    <property type="match status" value="1"/>
</dbReference>
<dbReference type="CDD" id="cd02980">
    <property type="entry name" value="TRX_Fd_family"/>
    <property type="match status" value="1"/>
</dbReference>
<name>A0A8J7ASI2_9CYAN</name>
<dbReference type="EMBL" id="JADEXG010000073">
    <property type="protein sequence ID" value="MBE9079921.1"/>
    <property type="molecule type" value="Genomic_DNA"/>
</dbReference>
<evidence type="ECO:0000313" key="2">
    <source>
        <dbReference type="Proteomes" id="UP000636505"/>
    </source>
</evidence>
<keyword evidence="2" id="KW-1185">Reference proteome</keyword>
<reference evidence="1" key="1">
    <citation type="submission" date="2020-10" db="EMBL/GenBank/DDBJ databases">
        <authorList>
            <person name="Castelo-Branco R."/>
            <person name="Eusebio N."/>
            <person name="Adriana R."/>
            <person name="Vieira A."/>
            <person name="Brugerolle De Fraissinette N."/>
            <person name="Rezende De Castro R."/>
            <person name="Schneider M.P."/>
            <person name="Vasconcelos V."/>
            <person name="Leao P.N."/>
        </authorList>
    </citation>
    <scope>NUCLEOTIDE SEQUENCE</scope>
    <source>
        <strain evidence="1">LEGE 07310</strain>
    </source>
</reference>
<dbReference type="Proteomes" id="UP000636505">
    <property type="component" value="Unassembled WGS sequence"/>
</dbReference>